<name>A0A1J1HSR5_9DIPT</name>
<dbReference type="Proteomes" id="UP000183832">
    <property type="component" value="Unassembled WGS sequence"/>
</dbReference>
<reference evidence="1 2" key="1">
    <citation type="submission" date="2015-04" db="EMBL/GenBank/DDBJ databases">
        <authorList>
            <person name="Syromyatnikov M.Y."/>
            <person name="Popov V.N."/>
        </authorList>
    </citation>
    <scope>NUCLEOTIDE SEQUENCE [LARGE SCALE GENOMIC DNA]</scope>
</reference>
<accession>A0A1J1HSR5</accession>
<protein>
    <submittedName>
        <fullName evidence="1">CLUMA_CG004723, isoform A</fullName>
    </submittedName>
</protein>
<proteinExistence type="predicted"/>
<evidence type="ECO:0000313" key="1">
    <source>
        <dbReference type="EMBL" id="CRK91035.1"/>
    </source>
</evidence>
<keyword evidence="2" id="KW-1185">Reference proteome</keyword>
<dbReference type="AlphaFoldDB" id="A0A1J1HSR5"/>
<organism evidence="1 2">
    <name type="scientific">Clunio marinus</name>
    <dbReference type="NCBI Taxonomy" id="568069"/>
    <lineage>
        <taxon>Eukaryota</taxon>
        <taxon>Metazoa</taxon>
        <taxon>Ecdysozoa</taxon>
        <taxon>Arthropoda</taxon>
        <taxon>Hexapoda</taxon>
        <taxon>Insecta</taxon>
        <taxon>Pterygota</taxon>
        <taxon>Neoptera</taxon>
        <taxon>Endopterygota</taxon>
        <taxon>Diptera</taxon>
        <taxon>Nematocera</taxon>
        <taxon>Chironomoidea</taxon>
        <taxon>Chironomidae</taxon>
        <taxon>Clunio</taxon>
    </lineage>
</organism>
<evidence type="ECO:0000313" key="2">
    <source>
        <dbReference type="Proteomes" id="UP000183832"/>
    </source>
</evidence>
<sequence>MSRRNGLNEGYEIMLFIHKGSSKYKAAIHHQQCWNHFKKKKQSDVIQQKMSNDNNRDVGLNAFKSFNKRMINLYRHLLMIPFHYTSSELFKFDDLEQEAMVCKLANQVRHCLLVSHPHKTLSNAIEK</sequence>
<gene>
    <name evidence="1" type="ORF">CLUMA_CG004723</name>
</gene>
<dbReference type="EMBL" id="CVRI01000020">
    <property type="protein sequence ID" value="CRK91035.1"/>
    <property type="molecule type" value="Genomic_DNA"/>
</dbReference>